<evidence type="ECO:0000256" key="5">
    <source>
        <dbReference type="ARBA" id="ARBA00038035"/>
    </source>
</evidence>
<comment type="caution">
    <text evidence="11">The sequence shown here is derived from an EMBL/GenBank/DDBJ whole genome shotgun (WGS) entry which is preliminary data.</text>
</comment>
<dbReference type="GO" id="GO:0004708">
    <property type="term" value="F:MAP kinase kinase activity"/>
    <property type="evidence" value="ECO:0007669"/>
    <property type="project" value="UniProtKB-EC"/>
</dbReference>
<evidence type="ECO:0000313" key="11">
    <source>
        <dbReference type="EMBL" id="PSR81021.1"/>
    </source>
</evidence>
<evidence type="ECO:0000256" key="6">
    <source>
        <dbReference type="ARBA" id="ARBA00038999"/>
    </source>
</evidence>
<dbReference type="AlphaFoldDB" id="A0A2R6NZ41"/>
<dbReference type="InterPro" id="IPR000719">
    <property type="entry name" value="Prot_kinase_dom"/>
</dbReference>
<comment type="similarity">
    <text evidence="5">Belongs to the protein kinase superfamily. STE Ser/Thr protein kinase family. MAP kinase kinase subfamily.</text>
</comment>
<evidence type="ECO:0000259" key="10">
    <source>
        <dbReference type="PROSITE" id="PS50011"/>
    </source>
</evidence>
<reference evidence="11 12" key="1">
    <citation type="submission" date="2018-02" db="EMBL/GenBank/DDBJ databases">
        <title>Genome sequence of the basidiomycete white-rot fungus Phlebia centrifuga.</title>
        <authorList>
            <person name="Granchi Z."/>
            <person name="Peng M."/>
            <person name="de Vries R.P."/>
            <person name="Hilden K."/>
            <person name="Makela M.R."/>
            <person name="Grigoriev I."/>
            <person name="Riley R."/>
        </authorList>
    </citation>
    <scope>NUCLEOTIDE SEQUENCE [LARGE SCALE GENOMIC DNA]</scope>
    <source>
        <strain evidence="11 12">FBCC195</strain>
    </source>
</reference>
<dbReference type="Gene3D" id="1.10.510.10">
    <property type="entry name" value="Transferase(Phosphotransferase) domain 1"/>
    <property type="match status" value="1"/>
</dbReference>
<comment type="catalytic activity">
    <reaction evidence="7">
        <text>L-seryl-[protein] + ATP = O-phospho-L-seryl-[protein] + ADP + H(+)</text>
        <dbReference type="Rhea" id="RHEA:17989"/>
        <dbReference type="Rhea" id="RHEA-COMP:9863"/>
        <dbReference type="Rhea" id="RHEA-COMP:11604"/>
        <dbReference type="ChEBI" id="CHEBI:15378"/>
        <dbReference type="ChEBI" id="CHEBI:29999"/>
        <dbReference type="ChEBI" id="CHEBI:30616"/>
        <dbReference type="ChEBI" id="CHEBI:83421"/>
        <dbReference type="ChEBI" id="CHEBI:456216"/>
        <dbReference type="EC" id="2.7.12.2"/>
    </reaction>
</comment>
<sequence>MAKELILGMPVEWGDTECMPTFQSDIWAWAMTAYELFTGDHPYPRHRAPHTLVLAIANDVLPEFPGSPAVERGLSDQMWQLLQHCWRCDPAERPSTDELLQLLRA</sequence>
<name>A0A2R6NZ41_9APHY</name>
<dbReference type="InterPro" id="IPR001245">
    <property type="entry name" value="Ser-Thr/Tyr_kinase_cat_dom"/>
</dbReference>
<proteinExistence type="inferred from homology"/>
<dbReference type="Pfam" id="PF07714">
    <property type="entry name" value="PK_Tyr_Ser-Thr"/>
    <property type="match status" value="1"/>
</dbReference>
<dbReference type="PANTHER" id="PTHR48013:SF9">
    <property type="entry name" value="DUAL SPECIFICITY MITOGEN-ACTIVATED PROTEIN KINASE KINASE 5"/>
    <property type="match status" value="1"/>
</dbReference>
<keyword evidence="2" id="KW-0547">Nucleotide-binding</keyword>
<dbReference type="EMBL" id="MLYV02000629">
    <property type="protein sequence ID" value="PSR81021.1"/>
    <property type="molecule type" value="Genomic_DNA"/>
</dbReference>
<evidence type="ECO:0000256" key="9">
    <source>
        <dbReference type="ARBA" id="ARBA00051693"/>
    </source>
</evidence>
<evidence type="ECO:0000313" key="12">
    <source>
        <dbReference type="Proteomes" id="UP000186601"/>
    </source>
</evidence>
<dbReference type="PANTHER" id="PTHR48013">
    <property type="entry name" value="DUAL SPECIFICITY MITOGEN-ACTIVATED PROTEIN KINASE KINASE 5-RELATED"/>
    <property type="match status" value="1"/>
</dbReference>
<comment type="catalytic activity">
    <reaction evidence="9">
        <text>L-tyrosyl-[protein] + ATP = O-phospho-L-tyrosyl-[protein] + ADP + H(+)</text>
        <dbReference type="Rhea" id="RHEA:10596"/>
        <dbReference type="Rhea" id="RHEA-COMP:10136"/>
        <dbReference type="Rhea" id="RHEA-COMP:20101"/>
        <dbReference type="ChEBI" id="CHEBI:15378"/>
        <dbReference type="ChEBI" id="CHEBI:30616"/>
        <dbReference type="ChEBI" id="CHEBI:46858"/>
        <dbReference type="ChEBI" id="CHEBI:61978"/>
        <dbReference type="ChEBI" id="CHEBI:456216"/>
        <dbReference type="EC" id="2.7.12.2"/>
    </reaction>
</comment>
<comment type="catalytic activity">
    <reaction evidence="8">
        <text>L-threonyl-[protein] + ATP = O-phospho-L-threonyl-[protein] + ADP + H(+)</text>
        <dbReference type="Rhea" id="RHEA:46608"/>
        <dbReference type="Rhea" id="RHEA-COMP:11060"/>
        <dbReference type="Rhea" id="RHEA-COMP:11605"/>
        <dbReference type="ChEBI" id="CHEBI:15378"/>
        <dbReference type="ChEBI" id="CHEBI:30013"/>
        <dbReference type="ChEBI" id="CHEBI:30616"/>
        <dbReference type="ChEBI" id="CHEBI:61977"/>
        <dbReference type="ChEBI" id="CHEBI:456216"/>
        <dbReference type="EC" id="2.7.12.2"/>
    </reaction>
</comment>
<evidence type="ECO:0000256" key="1">
    <source>
        <dbReference type="ARBA" id="ARBA00022679"/>
    </source>
</evidence>
<gene>
    <name evidence="11" type="ORF">PHLCEN_2v6552</name>
</gene>
<organism evidence="11 12">
    <name type="scientific">Hermanssonia centrifuga</name>
    <dbReference type="NCBI Taxonomy" id="98765"/>
    <lineage>
        <taxon>Eukaryota</taxon>
        <taxon>Fungi</taxon>
        <taxon>Dikarya</taxon>
        <taxon>Basidiomycota</taxon>
        <taxon>Agaricomycotina</taxon>
        <taxon>Agaricomycetes</taxon>
        <taxon>Polyporales</taxon>
        <taxon>Meruliaceae</taxon>
        <taxon>Hermanssonia</taxon>
    </lineage>
</organism>
<keyword evidence="1" id="KW-0808">Transferase</keyword>
<dbReference type="PROSITE" id="PS50011">
    <property type="entry name" value="PROTEIN_KINASE_DOM"/>
    <property type="match status" value="1"/>
</dbReference>
<evidence type="ECO:0000256" key="2">
    <source>
        <dbReference type="ARBA" id="ARBA00022741"/>
    </source>
</evidence>
<keyword evidence="3" id="KW-0418">Kinase</keyword>
<evidence type="ECO:0000256" key="7">
    <source>
        <dbReference type="ARBA" id="ARBA00049014"/>
    </source>
</evidence>
<dbReference type="InterPro" id="IPR011009">
    <property type="entry name" value="Kinase-like_dom_sf"/>
</dbReference>
<dbReference type="STRING" id="98765.A0A2R6NZ41"/>
<keyword evidence="4" id="KW-0067">ATP-binding</keyword>
<dbReference type="OrthoDB" id="3265205at2759"/>
<dbReference type="EC" id="2.7.12.2" evidence="6"/>
<dbReference type="GO" id="GO:0005524">
    <property type="term" value="F:ATP binding"/>
    <property type="evidence" value="ECO:0007669"/>
    <property type="project" value="UniProtKB-KW"/>
</dbReference>
<accession>A0A2R6NZ41</accession>
<evidence type="ECO:0000256" key="8">
    <source>
        <dbReference type="ARBA" id="ARBA00049299"/>
    </source>
</evidence>
<dbReference type="SUPFAM" id="SSF56112">
    <property type="entry name" value="Protein kinase-like (PK-like)"/>
    <property type="match status" value="1"/>
</dbReference>
<keyword evidence="12" id="KW-1185">Reference proteome</keyword>
<dbReference type="Proteomes" id="UP000186601">
    <property type="component" value="Unassembled WGS sequence"/>
</dbReference>
<feature type="domain" description="Protein kinase" evidence="10">
    <location>
        <begin position="1"/>
        <end position="105"/>
    </location>
</feature>
<evidence type="ECO:0000256" key="4">
    <source>
        <dbReference type="ARBA" id="ARBA00022840"/>
    </source>
</evidence>
<evidence type="ECO:0000256" key="3">
    <source>
        <dbReference type="ARBA" id="ARBA00022777"/>
    </source>
</evidence>
<protein>
    <recommendedName>
        <fullName evidence="6">mitogen-activated protein kinase kinase</fullName>
        <ecNumber evidence="6">2.7.12.2</ecNumber>
    </recommendedName>
</protein>